<organism evidence="1 2">
    <name type="scientific">Streptacidiphilus alkalitolerans</name>
    <dbReference type="NCBI Taxonomy" id="3342712"/>
    <lineage>
        <taxon>Bacteria</taxon>
        <taxon>Bacillati</taxon>
        <taxon>Actinomycetota</taxon>
        <taxon>Actinomycetes</taxon>
        <taxon>Kitasatosporales</taxon>
        <taxon>Streptomycetaceae</taxon>
        <taxon>Streptacidiphilus</taxon>
    </lineage>
</organism>
<proteinExistence type="predicted"/>
<dbReference type="Pfam" id="PF00440">
    <property type="entry name" value="TetR_N"/>
    <property type="match status" value="1"/>
</dbReference>
<evidence type="ECO:0000313" key="2">
    <source>
        <dbReference type="Proteomes" id="UP001592582"/>
    </source>
</evidence>
<dbReference type="InterPro" id="IPR041674">
    <property type="entry name" value="TetR_C_22"/>
</dbReference>
<sequence>MHTAVRRRPVQRRSLERFERILDSCGELLDEVGYTGLTTKEVARRAQVPIGTLYQFFPGIEGLLGALAQRNLEHFTERLSGRVEAERPVDVGALVDLAVDEYVLMHRATPGFGVVDFGAVGWEDAESTHMLDAVLDNNTAVADRLWTFAADLLTDSSGPDPRLALRIALECADAVLRLAFRTDPDGDPVLVAECKRLLRGYLAPSG</sequence>
<dbReference type="SUPFAM" id="SSF46689">
    <property type="entry name" value="Homeodomain-like"/>
    <property type="match status" value="1"/>
</dbReference>
<protein>
    <submittedName>
        <fullName evidence="1">TetR family transcriptional regulator</fullName>
    </submittedName>
</protein>
<comment type="caution">
    <text evidence="1">The sequence shown here is derived from an EMBL/GenBank/DDBJ whole genome shotgun (WGS) entry which is preliminary data.</text>
</comment>
<dbReference type="InterPro" id="IPR050109">
    <property type="entry name" value="HTH-type_TetR-like_transc_reg"/>
</dbReference>
<evidence type="ECO:0000313" key="1">
    <source>
        <dbReference type="EMBL" id="MFC1414881.1"/>
    </source>
</evidence>
<dbReference type="PANTHER" id="PTHR30055">
    <property type="entry name" value="HTH-TYPE TRANSCRIPTIONAL REGULATOR RUTR"/>
    <property type="match status" value="1"/>
</dbReference>
<gene>
    <name evidence="1" type="ORF">ACEZDG_37060</name>
</gene>
<name>A0ABV6VMG7_9ACTN</name>
<keyword evidence="2" id="KW-1185">Reference proteome</keyword>
<dbReference type="InterPro" id="IPR001647">
    <property type="entry name" value="HTH_TetR"/>
</dbReference>
<dbReference type="InterPro" id="IPR009057">
    <property type="entry name" value="Homeodomain-like_sf"/>
</dbReference>
<accession>A0ABV6VMG7</accession>
<dbReference type="EMBL" id="JBHEZX010000030">
    <property type="protein sequence ID" value="MFC1414881.1"/>
    <property type="molecule type" value="Genomic_DNA"/>
</dbReference>
<reference evidence="1 2" key="1">
    <citation type="submission" date="2024-09" db="EMBL/GenBank/DDBJ databases">
        <authorList>
            <person name="Lee S.D."/>
        </authorList>
    </citation>
    <scope>NUCLEOTIDE SEQUENCE [LARGE SCALE GENOMIC DNA]</scope>
    <source>
        <strain evidence="1 2">N1-1</strain>
    </source>
</reference>
<dbReference type="PROSITE" id="PS50977">
    <property type="entry name" value="HTH_TETR_2"/>
    <property type="match status" value="1"/>
</dbReference>
<dbReference type="Proteomes" id="UP001592582">
    <property type="component" value="Unassembled WGS sequence"/>
</dbReference>
<dbReference type="Pfam" id="PF17928">
    <property type="entry name" value="TetR_C_22"/>
    <property type="match status" value="1"/>
</dbReference>
<dbReference type="PANTHER" id="PTHR30055:SF234">
    <property type="entry name" value="HTH-TYPE TRANSCRIPTIONAL REGULATOR BETI"/>
    <property type="match status" value="1"/>
</dbReference>
<dbReference type="Gene3D" id="1.10.357.10">
    <property type="entry name" value="Tetracycline Repressor, domain 2"/>
    <property type="match status" value="1"/>
</dbReference>